<dbReference type="EMBL" id="GG662712">
    <property type="protein sequence ID" value="EAR94497.2"/>
    <property type="molecule type" value="Genomic_DNA"/>
</dbReference>
<organism evidence="2 3">
    <name type="scientific">Tetrahymena thermophila (strain SB210)</name>
    <dbReference type="NCBI Taxonomy" id="312017"/>
    <lineage>
        <taxon>Eukaryota</taxon>
        <taxon>Sar</taxon>
        <taxon>Alveolata</taxon>
        <taxon>Ciliophora</taxon>
        <taxon>Intramacronucleata</taxon>
        <taxon>Oligohymenophorea</taxon>
        <taxon>Hymenostomatida</taxon>
        <taxon>Tetrahymenina</taxon>
        <taxon>Tetrahymenidae</taxon>
        <taxon>Tetrahymena</taxon>
    </lineage>
</organism>
<dbReference type="RefSeq" id="XP_001014666.2">
    <property type="nucleotide sequence ID" value="XM_001014666.2"/>
</dbReference>
<evidence type="ECO:0000256" key="1">
    <source>
        <dbReference type="SAM" id="MobiDB-lite"/>
    </source>
</evidence>
<name>Q23DM0_TETTS</name>
<dbReference type="KEGG" id="tet:TTHERM_00046710"/>
<evidence type="ECO:0000313" key="2">
    <source>
        <dbReference type="EMBL" id="EAR94497.2"/>
    </source>
</evidence>
<sequence length="820" mass="96562">MSIKESFKQARSKSYATQKQAAENIGIQRGSVLFTKEFNNSQIFKQNNNNYLSQQPKAIDLIQKKRNQKNSIGFLDSAETQPSTRGNTFYHKSHENRAMEKNNSQPNVKYQTLQQTIPTGNLTTQPDSIYESVEAIYPEFKKKVLLKRQAQKTEYEKDSEEAIQRFKTEMYQNDKFLYKSQQQLREIEEKEQYELFKKEIEIQQKILKNKEDLQKSELQVKQWPNIWKMVRHFQETQAQDVADMLKTKDFLDEFDQQFQNQKQISENAKQIQGLSELKKNKGYAHATISSSNLIKTLQNENNPINKNNGNKQKQNIQSFLEKECKKAKMMAEELEIQQIFRNGINTENANTFSDVNKINTKIKKYCKLIRPKGASLSSKVEQKFVDNNMKYFLISSTIDIDQTQKIMFKQQFEKNKTLTNNFGNSSQVQIQSKVMQEFQKQNLNNKNNDDYLNDNVILFPTEIDQILQSQEYQDSPKSKTHHSNQKQGNFLESIQQNNLQQTIQEENIYENLSTPPSNTERRISIPKIVNGRITLEVKRFIKKNLPQTKHFVHYRQRKDKRSISMNTHKFPKYDDQEAHKLDLTCTREQQRSININKSVNDWGSQFRTINSSSYHQRSTSVINSRQDLQRSQMQSRQGTSVQLKTEGDQNQQFFNESQSKINEILLSCAKVKNEKYNDEIEREEYSQKRTAKDVIKAMEKLRDNKTEKIKTKLLNQSELIEKNDIEMLGEGQKVLNYLEDQIVQSNWGKKIQNQELEYKKDLIRQKMLQSQNGNVIKASQVSQIHKKKLEKNKIQQKCFIQSQEKQLSKYINFADYIGYK</sequence>
<protein>
    <submittedName>
        <fullName evidence="2">Uncharacterized protein</fullName>
    </submittedName>
</protein>
<evidence type="ECO:0000313" key="3">
    <source>
        <dbReference type="Proteomes" id="UP000009168"/>
    </source>
</evidence>
<proteinExistence type="predicted"/>
<dbReference type="HOGENOM" id="CLU_347999_0_0_1"/>
<dbReference type="AlphaFoldDB" id="Q23DM0"/>
<accession>Q23DM0</accession>
<dbReference type="InParanoid" id="Q23DM0"/>
<gene>
    <name evidence="2" type="ORF">TTHERM_00046710</name>
</gene>
<dbReference type="Proteomes" id="UP000009168">
    <property type="component" value="Unassembled WGS sequence"/>
</dbReference>
<keyword evidence="3" id="KW-1185">Reference proteome</keyword>
<reference evidence="3" key="1">
    <citation type="journal article" date="2006" name="PLoS Biol.">
        <title>Macronuclear genome sequence of the ciliate Tetrahymena thermophila, a model eukaryote.</title>
        <authorList>
            <person name="Eisen J.A."/>
            <person name="Coyne R.S."/>
            <person name="Wu M."/>
            <person name="Wu D."/>
            <person name="Thiagarajan M."/>
            <person name="Wortman J.R."/>
            <person name="Badger J.H."/>
            <person name="Ren Q."/>
            <person name="Amedeo P."/>
            <person name="Jones K.M."/>
            <person name="Tallon L.J."/>
            <person name="Delcher A.L."/>
            <person name="Salzberg S.L."/>
            <person name="Silva J.C."/>
            <person name="Haas B.J."/>
            <person name="Majoros W.H."/>
            <person name="Farzad M."/>
            <person name="Carlton J.M."/>
            <person name="Smith R.K. Jr."/>
            <person name="Garg J."/>
            <person name="Pearlman R.E."/>
            <person name="Karrer K.M."/>
            <person name="Sun L."/>
            <person name="Manning G."/>
            <person name="Elde N.C."/>
            <person name="Turkewitz A.P."/>
            <person name="Asai D.J."/>
            <person name="Wilkes D.E."/>
            <person name="Wang Y."/>
            <person name="Cai H."/>
            <person name="Collins K."/>
            <person name="Stewart B.A."/>
            <person name="Lee S.R."/>
            <person name="Wilamowska K."/>
            <person name="Weinberg Z."/>
            <person name="Ruzzo W.L."/>
            <person name="Wloga D."/>
            <person name="Gaertig J."/>
            <person name="Frankel J."/>
            <person name="Tsao C.-C."/>
            <person name="Gorovsky M.A."/>
            <person name="Keeling P.J."/>
            <person name="Waller R.F."/>
            <person name="Patron N.J."/>
            <person name="Cherry J.M."/>
            <person name="Stover N.A."/>
            <person name="Krieger C.J."/>
            <person name="del Toro C."/>
            <person name="Ryder H.F."/>
            <person name="Williamson S.C."/>
            <person name="Barbeau R.A."/>
            <person name="Hamilton E.P."/>
            <person name="Orias E."/>
        </authorList>
    </citation>
    <scope>NUCLEOTIDE SEQUENCE [LARGE SCALE GENOMIC DNA]</scope>
    <source>
        <strain evidence="3">SB210</strain>
    </source>
</reference>
<feature type="region of interest" description="Disordered" evidence="1">
    <location>
        <begin position="1"/>
        <end position="20"/>
    </location>
</feature>
<dbReference type="GeneID" id="7842584"/>